<dbReference type="InterPro" id="IPR011047">
    <property type="entry name" value="Quinoprotein_ADH-like_sf"/>
</dbReference>
<sequence>MSGSRRTPPLPAGEENGGGRRQEQIVGGESSRRRDGEPSSSRPRSADLIWPEHFVEAVAGRIAEDAALVGRRLDAAPAVVTFFQVCSAWRAISFSEFLWQDLTRRVWSPRHRRRLPSWREEFISLHRTGANFRAGRCLHNHIHPPISPALYCRRLAFSDRYLATGFSDGSVRLYSLPIAALLAVFDLHLHRDRLGHFSTSISGIILLRRQLVFASQDGDIGVAAIADDNNFVNAVARRARAGNPVENGTLVDFVGDGRWWVGLFAGAPGWSWRVWDGETEQQVYAGGSLTDRDSVAGWHMLADISGPSVARVGVAESGVVIGCTSSRVQAVSVEEGEVEVIAEMELRRAAAADALGASDGRVVVVDGGRVAVVMVGRNLEEVCRFGVVGRRRGEEGAARGRAVIGCMNWGFVIMWVGGGGGRVWDAATGELLYGFRQRVGEVRAAAASDRVFHVKISCSLCVSWISLKYLGLPISTIKLNTVHFQPLLSRISTLLAGWKIKFLSFAGRIQYLRFIVANTLAYWIRGAIIPKSCIHFIDTLCFRFLFHGNIESKKLHLVAWHNTYLPTCYGGLEIFDSKSLSHGFGCSFIWRIYNTNSLVFDWFKSKYSSPWKHISPTTSKFWKFIHDIADKIKDCISLNVSAEGSCLSFFWYPWVNGKMLADYMPPLADMPDRVCDFASGSSWCILASFPSQVRQLIYVIPIVGTATAPLVWKGTSKPYFKTFRMHYFVDLHKVDWFRFVWHKRAALRYSSYTWLIFRNGLKTADVLAKRNILIHPTCSLCHREDESCAHMFFTCDYSFAVICHLITVLNSFLFRPSLLQLFEFLEELRIFNSVEKNFCYFVICLAVYYIWRERNNRRFAVSYIPHHDLCKQIASTITFKVSKWKLYEMLHAAFPSCFSARGGVGLPDFLGR</sequence>
<proteinExistence type="predicted"/>
<dbReference type="InterPro" id="IPR036047">
    <property type="entry name" value="F-box-like_dom_sf"/>
</dbReference>
<evidence type="ECO:0000313" key="4">
    <source>
        <dbReference type="Proteomes" id="UP001552299"/>
    </source>
</evidence>
<dbReference type="PANTHER" id="PTHR33116">
    <property type="entry name" value="REVERSE TRANSCRIPTASE ZINC-BINDING DOMAIN-CONTAINING PROTEIN-RELATED-RELATED"/>
    <property type="match status" value="1"/>
</dbReference>
<feature type="domain" description="Reverse transcriptase zinc-binding" evidence="2">
    <location>
        <begin position="729"/>
        <end position="798"/>
    </location>
</feature>
<reference evidence="3 4" key="1">
    <citation type="journal article" date="2024" name="Plant Biotechnol. J.">
        <title>Dendrobium thyrsiflorum genome and its molecular insights into genes involved in important horticultural traits.</title>
        <authorList>
            <person name="Chen B."/>
            <person name="Wang J.Y."/>
            <person name="Zheng P.J."/>
            <person name="Li K.L."/>
            <person name="Liang Y.M."/>
            <person name="Chen X.F."/>
            <person name="Zhang C."/>
            <person name="Zhao X."/>
            <person name="He X."/>
            <person name="Zhang G.Q."/>
            <person name="Liu Z.J."/>
            <person name="Xu Q."/>
        </authorList>
    </citation>
    <scope>NUCLEOTIDE SEQUENCE [LARGE SCALE GENOMIC DNA]</scope>
    <source>
        <strain evidence="3">GZMU011</strain>
    </source>
</reference>
<organism evidence="3 4">
    <name type="scientific">Dendrobium thyrsiflorum</name>
    <name type="common">Pinecone-like raceme dendrobium</name>
    <name type="synonym">Orchid</name>
    <dbReference type="NCBI Taxonomy" id="117978"/>
    <lineage>
        <taxon>Eukaryota</taxon>
        <taxon>Viridiplantae</taxon>
        <taxon>Streptophyta</taxon>
        <taxon>Embryophyta</taxon>
        <taxon>Tracheophyta</taxon>
        <taxon>Spermatophyta</taxon>
        <taxon>Magnoliopsida</taxon>
        <taxon>Liliopsida</taxon>
        <taxon>Asparagales</taxon>
        <taxon>Orchidaceae</taxon>
        <taxon>Epidendroideae</taxon>
        <taxon>Malaxideae</taxon>
        <taxon>Dendrobiinae</taxon>
        <taxon>Dendrobium</taxon>
    </lineage>
</organism>
<dbReference type="EMBL" id="JANQDX010000015">
    <property type="protein sequence ID" value="KAL0911161.1"/>
    <property type="molecule type" value="Genomic_DNA"/>
</dbReference>
<dbReference type="AlphaFoldDB" id="A0ABD0UEY6"/>
<dbReference type="Pfam" id="PF13966">
    <property type="entry name" value="zf-RVT"/>
    <property type="match status" value="1"/>
</dbReference>
<evidence type="ECO:0000313" key="3">
    <source>
        <dbReference type="EMBL" id="KAL0911161.1"/>
    </source>
</evidence>
<feature type="region of interest" description="Disordered" evidence="1">
    <location>
        <begin position="1"/>
        <end position="45"/>
    </location>
</feature>
<evidence type="ECO:0000256" key="1">
    <source>
        <dbReference type="SAM" id="MobiDB-lite"/>
    </source>
</evidence>
<name>A0ABD0UEY6_DENTH</name>
<accession>A0ABD0UEY6</accession>
<dbReference type="SUPFAM" id="SSF81383">
    <property type="entry name" value="F-box domain"/>
    <property type="match status" value="1"/>
</dbReference>
<keyword evidence="4" id="KW-1185">Reference proteome</keyword>
<protein>
    <recommendedName>
        <fullName evidence="2">Reverse transcriptase zinc-binding domain-containing protein</fullName>
    </recommendedName>
</protein>
<dbReference type="Gene3D" id="2.130.10.10">
    <property type="entry name" value="YVTN repeat-like/Quinoprotein amine dehydrogenase"/>
    <property type="match status" value="1"/>
</dbReference>
<gene>
    <name evidence="3" type="ORF">M5K25_019278</name>
</gene>
<dbReference type="InterPro" id="IPR015943">
    <property type="entry name" value="WD40/YVTN_repeat-like_dom_sf"/>
</dbReference>
<dbReference type="Proteomes" id="UP001552299">
    <property type="component" value="Unassembled WGS sequence"/>
</dbReference>
<dbReference type="InterPro" id="IPR026960">
    <property type="entry name" value="RVT-Znf"/>
</dbReference>
<dbReference type="PANTHER" id="PTHR33116:SF66">
    <property type="entry name" value="REVERSE TRANSCRIPTASE ZINC-BINDING DOMAIN-CONTAINING PROTEIN"/>
    <property type="match status" value="1"/>
</dbReference>
<dbReference type="SUPFAM" id="SSF50998">
    <property type="entry name" value="Quinoprotein alcohol dehydrogenase-like"/>
    <property type="match status" value="1"/>
</dbReference>
<comment type="caution">
    <text evidence="3">The sequence shown here is derived from an EMBL/GenBank/DDBJ whole genome shotgun (WGS) entry which is preliminary data.</text>
</comment>
<evidence type="ECO:0000259" key="2">
    <source>
        <dbReference type="Pfam" id="PF13966"/>
    </source>
</evidence>